<evidence type="ECO:0000313" key="4">
    <source>
        <dbReference type="EMBL" id="ADI38688.1"/>
    </source>
</evidence>
<dbReference type="Proteomes" id="UP000001505">
    <property type="component" value="Chromosome"/>
</dbReference>
<dbReference type="PANTHER" id="PTHR13799:SF14">
    <property type="entry name" value="GTP CYCLOHYDROLASE 1 TYPE 2 HOMOLOG"/>
    <property type="match status" value="1"/>
</dbReference>
<dbReference type="Gene3D" id="3.40.1390.30">
    <property type="entry name" value="NIF3 (NGG1p interacting factor 3)-like"/>
    <property type="match status" value="2"/>
</dbReference>
<evidence type="ECO:0000256" key="1">
    <source>
        <dbReference type="ARBA" id="ARBA00006964"/>
    </source>
</evidence>
<dbReference type="SUPFAM" id="SSF102705">
    <property type="entry name" value="NIF3 (NGG1p interacting factor 3)-like"/>
    <property type="match status" value="1"/>
</dbReference>
<comment type="similarity">
    <text evidence="1">Belongs to the GTP cyclohydrolase I type 2/NIF3 family.</text>
</comment>
<dbReference type="KEGG" id="wch:wcw_1336"/>
<gene>
    <name evidence="4" type="primary">ybgI</name>
    <name evidence="4" type="ordered locus">wcw_1336</name>
</gene>
<dbReference type="InterPro" id="IPR002678">
    <property type="entry name" value="DUF34/NIF3"/>
</dbReference>
<reference evidence="4 5" key="1">
    <citation type="journal article" date="2010" name="PLoS ONE">
        <title>The Waddlia genome: a window into chlamydial biology.</title>
        <authorList>
            <person name="Bertelli C."/>
            <person name="Collyn F."/>
            <person name="Croxatto A."/>
            <person name="Ruckert C."/>
            <person name="Polkinghorne A."/>
            <person name="Kebbi-Beghdadi C."/>
            <person name="Goesmann A."/>
            <person name="Vaughan L."/>
            <person name="Greub G."/>
        </authorList>
    </citation>
    <scope>NUCLEOTIDE SEQUENCE [LARGE SCALE GENOMIC DNA]</scope>
    <source>
        <strain evidence="5">ATCC VR-1470 / WSU 86-1044</strain>
    </source>
</reference>
<feature type="binding site" evidence="3">
    <location>
        <position position="64"/>
    </location>
    <ligand>
        <name>a divalent metal cation</name>
        <dbReference type="ChEBI" id="CHEBI:60240"/>
        <label>2</label>
    </ligand>
</feature>
<dbReference type="InterPro" id="IPR036069">
    <property type="entry name" value="DUF34/NIF3_sf"/>
</dbReference>
<evidence type="ECO:0000256" key="2">
    <source>
        <dbReference type="ARBA" id="ARBA00022723"/>
    </source>
</evidence>
<sequence>MITLQELCQHLDRYLEIDQFKDSCPNGLQVEGVHEIKKAATAVTSSVNIIRQAVEAGVQALIVHHGLFWSRDEFPVIGTKKEKLELLIKNGISLLAYHLPLDAHREIGNNWKAAKDLNWSDLEPFGAYEGKFIGVKGRFQKMNVGDFQREIEEYYAHPAHTAAGGSEQVQSAALISGGAYRGAVQAAKEGIDCFITGNFDEPAWHTAFEEKVNFFAVGHSASERIGPKALQQYITEHLGVGTVFLDEKNPF</sequence>
<dbReference type="STRING" id="716544.wcw_1336"/>
<dbReference type="HOGENOM" id="CLU_037423_3_0_0"/>
<dbReference type="PANTHER" id="PTHR13799">
    <property type="entry name" value="NGG1 INTERACTING FACTOR 3"/>
    <property type="match status" value="1"/>
</dbReference>
<dbReference type="GO" id="GO:0046872">
    <property type="term" value="F:metal ion binding"/>
    <property type="evidence" value="ECO:0007669"/>
    <property type="project" value="UniProtKB-KW"/>
</dbReference>
<feature type="binding site" evidence="3">
    <location>
        <position position="102"/>
    </location>
    <ligand>
        <name>a divalent metal cation</name>
        <dbReference type="ChEBI" id="CHEBI:60240"/>
        <label>1</label>
    </ligand>
</feature>
<protein>
    <submittedName>
        <fullName evidence="4">Acr family transporter</fullName>
    </submittedName>
</protein>
<dbReference type="AlphaFoldDB" id="D6YRJ3"/>
<accession>D6YRJ3</accession>
<dbReference type="OrthoDB" id="9792792at2"/>
<dbReference type="eggNOG" id="COG0327">
    <property type="taxonomic scope" value="Bacteria"/>
</dbReference>
<keyword evidence="5" id="KW-1185">Reference proteome</keyword>
<evidence type="ECO:0000256" key="3">
    <source>
        <dbReference type="PIRSR" id="PIRSR602678-1"/>
    </source>
</evidence>
<organism evidence="4 5">
    <name type="scientific">Waddlia chondrophila (strain ATCC VR-1470 / WSU 86-1044)</name>
    <dbReference type="NCBI Taxonomy" id="716544"/>
    <lineage>
        <taxon>Bacteria</taxon>
        <taxon>Pseudomonadati</taxon>
        <taxon>Chlamydiota</taxon>
        <taxon>Chlamydiia</taxon>
        <taxon>Parachlamydiales</taxon>
        <taxon>Waddliaceae</taxon>
        <taxon>Waddlia</taxon>
    </lineage>
</organism>
<dbReference type="GO" id="GO:0005737">
    <property type="term" value="C:cytoplasm"/>
    <property type="evidence" value="ECO:0007669"/>
    <property type="project" value="TreeGrafter"/>
</dbReference>
<evidence type="ECO:0000313" key="5">
    <source>
        <dbReference type="Proteomes" id="UP000001505"/>
    </source>
</evidence>
<dbReference type="EMBL" id="CP001928">
    <property type="protein sequence ID" value="ADI38688.1"/>
    <property type="molecule type" value="Genomic_DNA"/>
</dbReference>
<feature type="binding site" evidence="3">
    <location>
        <position position="65"/>
    </location>
    <ligand>
        <name>a divalent metal cation</name>
        <dbReference type="ChEBI" id="CHEBI:60240"/>
        <label>1</label>
    </ligand>
</feature>
<proteinExistence type="inferred from homology"/>
<dbReference type="Pfam" id="PF01784">
    <property type="entry name" value="DUF34_NIF3"/>
    <property type="match status" value="1"/>
</dbReference>
<dbReference type="RefSeq" id="WP_013182399.1">
    <property type="nucleotide sequence ID" value="NC_014225.1"/>
</dbReference>
<feature type="binding site" evidence="3">
    <location>
        <position position="223"/>
    </location>
    <ligand>
        <name>a divalent metal cation</name>
        <dbReference type="ChEBI" id="CHEBI:60240"/>
        <label>1</label>
    </ligand>
</feature>
<name>D6YRJ3_WADCW</name>
<feature type="binding site" evidence="3">
    <location>
        <position position="219"/>
    </location>
    <ligand>
        <name>a divalent metal cation</name>
        <dbReference type="ChEBI" id="CHEBI:60240"/>
        <label>1</label>
    </ligand>
</feature>
<keyword evidence="2 3" id="KW-0479">Metal-binding</keyword>
<dbReference type="NCBIfam" id="TIGR00486">
    <property type="entry name" value="YbgI_SA1388"/>
    <property type="match status" value="1"/>
</dbReference>